<feature type="binding site" evidence="9">
    <location>
        <position position="168"/>
    </location>
    <ligand>
        <name>2-[(2R,5Z)-2-carboxy-4-methylthiazol-5(2H)-ylidene]ethyl phosphate</name>
        <dbReference type="ChEBI" id="CHEBI:62899"/>
    </ligand>
</feature>
<reference evidence="13 14" key="1">
    <citation type="submission" date="2018-04" db="EMBL/GenBank/DDBJ databases">
        <title>Genomic Encyclopedia of Type Strains, Phase IV (KMG-IV): sequencing the most valuable type-strain genomes for metagenomic binning, comparative biology and taxonomic classification.</title>
        <authorList>
            <person name="Goeker M."/>
        </authorList>
    </citation>
    <scope>NUCLEOTIDE SEQUENCE [LARGE SCALE GENOMIC DNA]</scope>
    <source>
        <strain evidence="13 14">DSM 104150</strain>
    </source>
</reference>
<dbReference type="GO" id="GO:0005737">
    <property type="term" value="C:cytoplasm"/>
    <property type="evidence" value="ECO:0007669"/>
    <property type="project" value="TreeGrafter"/>
</dbReference>
<evidence type="ECO:0000256" key="1">
    <source>
        <dbReference type="ARBA" id="ARBA00005165"/>
    </source>
</evidence>
<dbReference type="EC" id="2.5.1.3" evidence="9"/>
<keyword evidence="2 9" id="KW-0808">Transferase</keyword>
<feature type="domain" description="Thiamine phosphate synthase/TenI" evidence="12">
    <location>
        <begin position="9"/>
        <end position="190"/>
    </location>
</feature>
<evidence type="ECO:0000256" key="4">
    <source>
        <dbReference type="ARBA" id="ARBA00022842"/>
    </source>
</evidence>
<evidence type="ECO:0000256" key="8">
    <source>
        <dbReference type="ARBA" id="ARBA00047883"/>
    </source>
</evidence>
<comment type="catalytic activity">
    <reaction evidence="8 9 10">
        <text>2-[(2R,5Z)-2-carboxy-4-methylthiazol-5(2H)-ylidene]ethyl phosphate + 4-amino-2-methyl-5-(diphosphooxymethyl)pyrimidine + 2 H(+) = thiamine phosphate + CO2 + diphosphate</text>
        <dbReference type="Rhea" id="RHEA:47844"/>
        <dbReference type="ChEBI" id="CHEBI:15378"/>
        <dbReference type="ChEBI" id="CHEBI:16526"/>
        <dbReference type="ChEBI" id="CHEBI:33019"/>
        <dbReference type="ChEBI" id="CHEBI:37575"/>
        <dbReference type="ChEBI" id="CHEBI:57841"/>
        <dbReference type="ChEBI" id="CHEBI:62899"/>
        <dbReference type="EC" id="2.5.1.3"/>
    </reaction>
</comment>
<feature type="binding site" evidence="9">
    <location>
        <position position="72"/>
    </location>
    <ligand>
        <name>4-amino-2-methyl-5-(diphosphooxymethyl)pyrimidine</name>
        <dbReference type="ChEBI" id="CHEBI:57841"/>
    </ligand>
</feature>
<evidence type="ECO:0000256" key="9">
    <source>
        <dbReference type="HAMAP-Rule" id="MF_00097"/>
    </source>
</evidence>
<keyword evidence="4 9" id="KW-0460">Magnesium</keyword>
<dbReference type="Pfam" id="PF02581">
    <property type="entry name" value="TMP-TENI"/>
    <property type="match status" value="1"/>
</dbReference>
<evidence type="ECO:0000313" key="13">
    <source>
        <dbReference type="EMBL" id="PXV69780.1"/>
    </source>
</evidence>
<comment type="caution">
    <text evidence="13">The sequence shown here is derived from an EMBL/GenBank/DDBJ whole genome shotgun (WGS) entry which is preliminary data.</text>
</comment>
<dbReference type="InterPro" id="IPR022998">
    <property type="entry name" value="ThiamineP_synth_TenI"/>
</dbReference>
<accession>A0A318EKJ7</accession>
<dbReference type="RefSeq" id="WP_110264803.1">
    <property type="nucleotide sequence ID" value="NZ_CAKZQT010000029.1"/>
</dbReference>
<feature type="binding site" evidence="9">
    <location>
        <begin position="40"/>
        <end position="44"/>
    </location>
    <ligand>
        <name>4-amino-2-methyl-5-(diphosphooxymethyl)pyrimidine</name>
        <dbReference type="ChEBI" id="CHEBI:57841"/>
    </ligand>
</feature>
<comment type="function">
    <text evidence="9">Condenses 4-methyl-5-(beta-hydroxyethyl)thiazole monophosphate (THZ-P) and 2-methyl-4-amino-5-hydroxymethyl pyrimidine pyrophosphate (HMP-PP) to form thiamine monophosphate (TMP).</text>
</comment>
<keyword evidence="14" id="KW-1185">Reference proteome</keyword>
<evidence type="ECO:0000256" key="6">
    <source>
        <dbReference type="ARBA" id="ARBA00047334"/>
    </source>
</evidence>
<feature type="binding site" evidence="9">
    <location>
        <begin position="138"/>
        <end position="140"/>
    </location>
    <ligand>
        <name>2-[(2R,5Z)-2-carboxy-4-methylthiazol-5(2H)-ylidene]ethyl phosphate</name>
        <dbReference type="ChEBI" id="CHEBI:62899"/>
    </ligand>
</feature>
<keyword evidence="5 9" id="KW-0784">Thiamine biosynthesis</keyword>
<sequence>MSGARLRGLYAITPDALTSDPDRLLDACAAALRGGARLLQYRDKRSPAPTRLVLARTLATLCRTHGALLVVNDDVRLAIEAGAHGVHLGAGDGSLADARRQLGSAAIVGATCGNDLMRADAAIDAGASYVAFGRLYPSRSKPDAPPADLATLTLARERWPVAVCGIGGITPTLAPAVVAAGADLVAAIDGVFGAADVEAAARAYAQAFDAGNTAVETGN</sequence>
<evidence type="ECO:0000259" key="12">
    <source>
        <dbReference type="Pfam" id="PF02581"/>
    </source>
</evidence>
<dbReference type="Gene3D" id="3.20.20.70">
    <property type="entry name" value="Aldolase class I"/>
    <property type="match status" value="1"/>
</dbReference>
<comment type="similarity">
    <text evidence="9 10">Belongs to the thiamine-phosphate synthase family.</text>
</comment>
<dbReference type="OrthoDB" id="9789949at2"/>
<evidence type="ECO:0000256" key="7">
    <source>
        <dbReference type="ARBA" id="ARBA00047851"/>
    </source>
</evidence>
<dbReference type="HAMAP" id="MF_00097">
    <property type="entry name" value="TMP_synthase"/>
    <property type="match status" value="1"/>
</dbReference>
<evidence type="ECO:0000256" key="5">
    <source>
        <dbReference type="ARBA" id="ARBA00022977"/>
    </source>
</evidence>
<feature type="binding site" evidence="9">
    <location>
        <position position="111"/>
    </location>
    <ligand>
        <name>4-amino-2-methyl-5-(diphosphooxymethyl)pyrimidine</name>
        <dbReference type="ChEBI" id="CHEBI:57841"/>
    </ligand>
</feature>
<comment type="catalytic activity">
    <reaction evidence="6 9 10">
        <text>4-methyl-5-(2-phosphooxyethyl)-thiazole + 4-amino-2-methyl-5-(diphosphooxymethyl)pyrimidine + H(+) = thiamine phosphate + diphosphate</text>
        <dbReference type="Rhea" id="RHEA:22328"/>
        <dbReference type="ChEBI" id="CHEBI:15378"/>
        <dbReference type="ChEBI" id="CHEBI:33019"/>
        <dbReference type="ChEBI" id="CHEBI:37575"/>
        <dbReference type="ChEBI" id="CHEBI:57841"/>
        <dbReference type="ChEBI" id="CHEBI:58296"/>
        <dbReference type="EC" id="2.5.1.3"/>
    </reaction>
</comment>
<dbReference type="CDD" id="cd00564">
    <property type="entry name" value="TMP_TenI"/>
    <property type="match status" value="1"/>
</dbReference>
<evidence type="ECO:0000256" key="2">
    <source>
        <dbReference type="ARBA" id="ARBA00022679"/>
    </source>
</evidence>
<dbReference type="GO" id="GO:0004789">
    <property type="term" value="F:thiamine-phosphate diphosphorylase activity"/>
    <property type="evidence" value="ECO:0007669"/>
    <property type="project" value="UniProtKB-UniRule"/>
</dbReference>
<evidence type="ECO:0000313" key="14">
    <source>
        <dbReference type="Proteomes" id="UP000248330"/>
    </source>
</evidence>
<dbReference type="EMBL" id="QICN01000003">
    <property type="protein sequence ID" value="PXV69780.1"/>
    <property type="molecule type" value="Genomic_DNA"/>
</dbReference>
<gene>
    <name evidence="9" type="primary">thiE</name>
    <name evidence="13" type="ORF">C8D93_103356</name>
</gene>
<dbReference type="AlphaFoldDB" id="A0A318EKJ7"/>
<comment type="pathway">
    <text evidence="1 9 11">Cofactor biosynthesis; thiamine diphosphate biosynthesis; thiamine phosphate from 4-amino-2-methyl-5-diphosphomethylpyrimidine and 4-methyl-5-(2-phosphoethyl)-thiazole: step 1/1.</text>
</comment>
<dbReference type="GO" id="GO:0009228">
    <property type="term" value="P:thiamine biosynthetic process"/>
    <property type="evidence" value="ECO:0007669"/>
    <property type="project" value="UniProtKB-KW"/>
</dbReference>
<dbReference type="Proteomes" id="UP000248330">
    <property type="component" value="Unassembled WGS sequence"/>
</dbReference>
<dbReference type="UniPathway" id="UPA00060">
    <property type="reaction ID" value="UER00141"/>
</dbReference>
<evidence type="ECO:0000256" key="10">
    <source>
        <dbReference type="RuleBase" id="RU003826"/>
    </source>
</evidence>
<dbReference type="InterPro" id="IPR034291">
    <property type="entry name" value="TMP_synthase"/>
</dbReference>
<dbReference type="InterPro" id="IPR013785">
    <property type="entry name" value="Aldolase_TIM"/>
</dbReference>
<evidence type="ECO:0000256" key="3">
    <source>
        <dbReference type="ARBA" id="ARBA00022723"/>
    </source>
</evidence>
<dbReference type="SUPFAM" id="SSF51391">
    <property type="entry name" value="Thiamin phosphate synthase"/>
    <property type="match status" value="1"/>
</dbReference>
<dbReference type="GO" id="GO:0000287">
    <property type="term" value="F:magnesium ion binding"/>
    <property type="evidence" value="ECO:0007669"/>
    <property type="project" value="UniProtKB-UniRule"/>
</dbReference>
<protein>
    <recommendedName>
        <fullName evidence="9">Thiamine-phosphate synthase</fullName>
        <shortName evidence="9">TP synthase</shortName>
        <shortName evidence="9">TPS</shortName>
        <ecNumber evidence="9">2.5.1.3</ecNumber>
    </recommendedName>
    <alternativeName>
        <fullName evidence="9">Thiamine-phosphate pyrophosphorylase</fullName>
        <shortName evidence="9">TMP pyrophosphorylase</shortName>
        <shortName evidence="9">TMP-PPase</shortName>
    </alternativeName>
</protein>
<dbReference type="NCBIfam" id="TIGR00693">
    <property type="entry name" value="thiE"/>
    <property type="match status" value="1"/>
</dbReference>
<name>A0A318EKJ7_9GAMM</name>
<dbReference type="InterPro" id="IPR036206">
    <property type="entry name" value="ThiamineP_synth_sf"/>
</dbReference>
<dbReference type="PANTHER" id="PTHR20857:SF15">
    <property type="entry name" value="THIAMINE-PHOSPHATE SYNTHASE"/>
    <property type="match status" value="1"/>
</dbReference>
<feature type="binding site" evidence="9">
    <location>
        <position position="73"/>
    </location>
    <ligand>
        <name>Mg(2+)</name>
        <dbReference type="ChEBI" id="CHEBI:18420"/>
    </ligand>
</feature>
<comment type="caution">
    <text evidence="9">Lacks conserved residue(s) required for the propagation of feature annotation.</text>
</comment>
<evidence type="ECO:0000256" key="11">
    <source>
        <dbReference type="RuleBase" id="RU004253"/>
    </source>
</evidence>
<dbReference type="GO" id="GO:0009229">
    <property type="term" value="P:thiamine diphosphate biosynthetic process"/>
    <property type="evidence" value="ECO:0007669"/>
    <property type="project" value="UniProtKB-UniRule"/>
</dbReference>
<comment type="cofactor">
    <cofactor evidence="9">
        <name>Mg(2+)</name>
        <dbReference type="ChEBI" id="CHEBI:18420"/>
    </cofactor>
    <text evidence="9">Binds 1 Mg(2+) ion per subunit.</text>
</comment>
<feature type="binding site" evidence="9">
    <location>
        <position position="92"/>
    </location>
    <ligand>
        <name>Mg(2+)</name>
        <dbReference type="ChEBI" id="CHEBI:18420"/>
    </ligand>
</feature>
<comment type="catalytic activity">
    <reaction evidence="7 9 10">
        <text>2-(2-carboxy-4-methylthiazol-5-yl)ethyl phosphate + 4-amino-2-methyl-5-(diphosphooxymethyl)pyrimidine + 2 H(+) = thiamine phosphate + CO2 + diphosphate</text>
        <dbReference type="Rhea" id="RHEA:47848"/>
        <dbReference type="ChEBI" id="CHEBI:15378"/>
        <dbReference type="ChEBI" id="CHEBI:16526"/>
        <dbReference type="ChEBI" id="CHEBI:33019"/>
        <dbReference type="ChEBI" id="CHEBI:37575"/>
        <dbReference type="ChEBI" id="CHEBI:57841"/>
        <dbReference type="ChEBI" id="CHEBI:62890"/>
        <dbReference type="EC" id="2.5.1.3"/>
    </reaction>
</comment>
<dbReference type="PANTHER" id="PTHR20857">
    <property type="entry name" value="THIAMINE-PHOSPHATE PYROPHOSPHORYLASE"/>
    <property type="match status" value="1"/>
</dbReference>
<organism evidence="13 14">
    <name type="scientific">Sinimarinibacterium flocculans</name>
    <dbReference type="NCBI Taxonomy" id="985250"/>
    <lineage>
        <taxon>Bacteria</taxon>
        <taxon>Pseudomonadati</taxon>
        <taxon>Pseudomonadota</taxon>
        <taxon>Gammaproteobacteria</taxon>
        <taxon>Nevskiales</taxon>
        <taxon>Nevskiaceae</taxon>
        <taxon>Sinimarinibacterium</taxon>
    </lineage>
</organism>
<keyword evidence="3 9" id="KW-0479">Metal-binding</keyword>
<proteinExistence type="inferred from homology"/>
<feature type="binding site" evidence="9">
    <location>
        <position position="141"/>
    </location>
    <ligand>
        <name>4-amino-2-methyl-5-(diphosphooxymethyl)pyrimidine</name>
        <dbReference type="ChEBI" id="CHEBI:57841"/>
    </ligand>
</feature>